<accession>A0A0A9WUG6</accession>
<reference evidence="1" key="2">
    <citation type="submission" date="2014-07" db="EMBL/GenBank/DDBJ databases">
        <authorList>
            <person name="Hull J."/>
        </authorList>
    </citation>
    <scope>NUCLEOTIDE SEQUENCE</scope>
</reference>
<evidence type="ECO:0000313" key="2">
    <source>
        <dbReference type="EMBL" id="JAQ12042.1"/>
    </source>
</evidence>
<dbReference type="EMBL" id="GDHC01006587">
    <property type="protein sequence ID" value="JAQ12042.1"/>
    <property type="molecule type" value="Transcribed_RNA"/>
</dbReference>
<dbReference type="AlphaFoldDB" id="A0A0A9WUG6"/>
<name>A0A0A9WUG6_LYGHE</name>
<proteinExistence type="predicted"/>
<gene>
    <name evidence="1" type="ORF">CM83_10048</name>
    <name evidence="2" type="ORF">g.96850</name>
</gene>
<dbReference type="EMBL" id="GBHO01032538">
    <property type="protein sequence ID" value="JAG11066.1"/>
    <property type="molecule type" value="Transcribed_RNA"/>
</dbReference>
<reference evidence="1" key="1">
    <citation type="journal article" date="2014" name="PLoS ONE">
        <title>Transcriptome-Based Identification of ABC Transporters in the Western Tarnished Plant Bug Lygus hesperus.</title>
        <authorList>
            <person name="Hull J.J."/>
            <person name="Chaney K."/>
            <person name="Geib S.M."/>
            <person name="Fabrick J.A."/>
            <person name="Brent C.S."/>
            <person name="Walsh D."/>
            <person name="Lavine L.C."/>
        </authorList>
    </citation>
    <scope>NUCLEOTIDE SEQUENCE</scope>
</reference>
<protein>
    <submittedName>
        <fullName evidence="1">Uncharacterized protein</fullName>
    </submittedName>
</protein>
<sequence>MPGLPNLGYGGHVSPPKGGWGFERNVVGVPNPKDVGGIGHLLGRIRIGDYGYGYGSNGILDLNPVGSVQGSSGGGIRNVFSSEEELELEVPGTNFAIVTDDIRKLVQLNIYSKRYDEILEKSQVGGKDGASKVVRALVDDMNNLGTDNAGFDDIRTNDRS</sequence>
<organism evidence="1">
    <name type="scientific">Lygus hesperus</name>
    <name type="common">Western plant bug</name>
    <dbReference type="NCBI Taxonomy" id="30085"/>
    <lineage>
        <taxon>Eukaryota</taxon>
        <taxon>Metazoa</taxon>
        <taxon>Ecdysozoa</taxon>
        <taxon>Arthropoda</taxon>
        <taxon>Hexapoda</taxon>
        <taxon>Insecta</taxon>
        <taxon>Pterygota</taxon>
        <taxon>Neoptera</taxon>
        <taxon>Paraneoptera</taxon>
        <taxon>Hemiptera</taxon>
        <taxon>Heteroptera</taxon>
        <taxon>Panheteroptera</taxon>
        <taxon>Cimicomorpha</taxon>
        <taxon>Miridae</taxon>
        <taxon>Mirini</taxon>
        <taxon>Lygus</taxon>
    </lineage>
</organism>
<reference evidence="2" key="3">
    <citation type="journal article" date="2016" name="Gigascience">
        <title>De novo construction of an expanded transcriptome assembly for the western tarnished plant bug, Lygus hesperus.</title>
        <authorList>
            <person name="Tassone E.E."/>
            <person name="Geib S.M."/>
            <person name="Hall B."/>
            <person name="Fabrick J.A."/>
            <person name="Brent C.S."/>
            <person name="Hull J.J."/>
        </authorList>
    </citation>
    <scope>NUCLEOTIDE SEQUENCE</scope>
</reference>
<evidence type="ECO:0000313" key="1">
    <source>
        <dbReference type="EMBL" id="JAG11066.1"/>
    </source>
</evidence>